<proteinExistence type="predicted"/>
<sequence length="545" mass="60362">MRFPQDAPPPLILLVDDQSVTFRMLERLFRGEQWARLAYCQDPAEALQQIQTLQPMTVLVDLFMPVVDGLTLLSQIRAIPELNDLPVVMLSSEESPQTKAQAFEMGATDYLIKLPERIELLARLKSLVGFRQAARDLRESESRYQLLYAGLRDAVFIAQLESGEILDCNPEAERLTGRSHEALIGAPITQLHPAEEIGAADAPTFLERLLRGEQAGELSVAAPSSDAARYVDITAIPFEQGCQKRALLIYRDVSERHAAQQTLERQVTWRTAELSDALQKLGSEMEERKLAQAASAVAQSRYQELFNNLSLGVAVYRAVGDGADFQFVDFNPAAARLEGVSRDEVIGKSVLICFPGVKSFGLFDVFVRVWRSGMPEQHPISLYHDERVHAWRENYVYKLPSGELVAVYQDLTAQKRAEEDLLASRDAVQKRLADQQQVCQALQQALPGALAILDSGGVVMSANAAFAAQLGRDMARIIGQSIDSLLDLGAAKAYQQARTRLSPEHPAERFGDGERFDGAPDWMLRAVYAQDGRVIELLLMGGPDA</sequence>
<dbReference type="InterPro" id="IPR013656">
    <property type="entry name" value="PAS_4"/>
</dbReference>
<dbReference type="Pfam" id="PF13188">
    <property type="entry name" value="PAS_8"/>
    <property type="match status" value="1"/>
</dbReference>
<dbReference type="PROSITE" id="PS50110">
    <property type="entry name" value="RESPONSE_REGULATORY"/>
    <property type="match status" value="1"/>
</dbReference>
<dbReference type="NCBIfam" id="TIGR00229">
    <property type="entry name" value="sensory_box"/>
    <property type="match status" value="1"/>
</dbReference>
<dbReference type="CDD" id="cd00130">
    <property type="entry name" value="PAS"/>
    <property type="match status" value="2"/>
</dbReference>
<evidence type="ECO:0000256" key="2">
    <source>
        <dbReference type="PROSITE-ProRule" id="PRU00169"/>
    </source>
</evidence>
<dbReference type="SUPFAM" id="SSF52172">
    <property type="entry name" value="CheY-like"/>
    <property type="match status" value="1"/>
</dbReference>
<dbReference type="Gene3D" id="3.30.450.20">
    <property type="entry name" value="PAS domain"/>
    <property type="match status" value="3"/>
</dbReference>
<dbReference type="InterPro" id="IPR050595">
    <property type="entry name" value="Bact_response_regulator"/>
</dbReference>
<dbReference type="InterPro" id="IPR001789">
    <property type="entry name" value="Sig_transdc_resp-reg_receiver"/>
</dbReference>
<dbReference type="InterPro" id="IPR035965">
    <property type="entry name" value="PAS-like_dom_sf"/>
</dbReference>
<protein>
    <recommendedName>
        <fullName evidence="7">PAS/PAC sensor protein</fullName>
    </recommendedName>
</protein>
<accession>A0A1Y2K1H2</accession>
<dbReference type="SMART" id="SM00448">
    <property type="entry name" value="REC"/>
    <property type="match status" value="1"/>
</dbReference>
<feature type="domain" description="PAS" evidence="4">
    <location>
        <begin position="298"/>
        <end position="351"/>
    </location>
</feature>
<dbReference type="InterPro" id="IPR000014">
    <property type="entry name" value="PAS"/>
</dbReference>
<evidence type="ECO:0000259" key="4">
    <source>
        <dbReference type="PROSITE" id="PS50112"/>
    </source>
</evidence>
<evidence type="ECO:0000313" key="5">
    <source>
        <dbReference type="EMBL" id="OSM00151.1"/>
    </source>
</evidence>
<dbReference type="Pfam" id="PF08448">
    <property type="entry name" value="PAS_4"/>
    <property type="match status" value="1"/>
</dbReference>
<dbReference type="EMBL" id="LVJN01000021">
    <property type="protein sequence ID" value="OSM00151.1"/>
    <property type="molecule type" value="Genomic_DNA"/>
</dbReference>
<dbReference type="SMART" id="SM00091">
    <property type="entry name" value="PAS"/>
    <property type="match status" value="3"/>
</dbReference>
<feature type="domain" description="Response regulatory" evidence="3">
    <location>
        <begin position="11"/>
        <end position="128"/>
    </location>
</feature>
<dbReference type="AlphaFoldDB" id="A0A1Y2K1H2"/>
<dbReference type="PANTHER" id="PTHR44591">
    <property type="entry name" value="STRESS RESPONSE REGULATOR PROTEIN 1"/>
    <property type="match status" value="1"/>
</dbReference>
<feature type="modified residue" description="4-aspartylphosphate" evidence="2">
    <location>
        <position position="61"/>
    </location>
</feature>
<evidence type="ECO:0000313" key="6">
    <source>
        <dbReference type="Proteomes" id="UP000194003"/>
    </source>
</evidence>
<dbReference type="GO" id="GO:0000160">
    <property type="term" value="P:phosphorelay signal transduction system"/>
    <property type="evidence" value="ECO:0007669"/>
    <property type="project" value="InterPro"/>
</dbReference>
<reference evidence="5 6" key="1">
    <citation type="journal article" date="2016" name="BMC Genomics">
        <title>Combined genomic and structural analyses of a cultured magnetotactic bacterium reveals its niche adaptation to a dynamic environment.</title>
        <authorList>
            <person name="Araujo A.C."/>
            <person name="Morillo V."/>
            <person name="Cypriano J."/>
            <person name="Teixeira L.C."/>
            <person name="Leao P."/>
            <person name="Lyra S."/>
            <person name="Almeida L.G."/>
            <person name="Bazylinski D.A."/>
            <person name="Vasconcellos A.T."/>
            <person name="Abreu F."/>
            <person name="Lins U."/>
        </authorList>
    </citation>
    <scope>NUCLEOTIDE SEQUENCE [LARGE SCALE GENOMIC DNA]</scope>
    <source>
        <strain evidence="5 6">IT-1</strain>
    </source>
</reference>
<dbReference type="SUPFAM" id="SSF55785">
    <property type="entry name" value="PYP-like sensor domain (PAS domain)"/>
    <property type="match status" value="3"/>
</dbReference>
<comment type="caution">
    <text evidence="5">The sequence shown here is derived from an EMBL/GenBank/DDBJ whole genome shotgun (WGS) entry which is preliminary data.</text>
</comment>
<dbReference type="Gene3D" id="3.40.50.2300">
    <property type="match status" value="1"/>
</dbReference>
<evidence type="ECO:0008006" key="7">
    <source>
        <dbReference type="Google" id="ProtNLM"/>
    </source>
</evidence>
<dbReference type="Pfam" id="PF00072">
    <property type="entry name" value="Response_reg"/>
    <property type="match status" value="1"/>
</dbReference>
<feature type="domain" description="PAS" evidence="4">
    <location>
        <begin position="434"/>
        <end position="488"/>
    </location>
</feature>
<name>A0A1Y2K1H2_9PROT</name>
<dbReference type="STRING" id="1434232.MAIT1_00589"/>
<dbReference type="PANTHER" id="PTHR44591:SF3">
    <property type="entry name" value="RESPONSE REGULATORY DOMAIN-CONTAINING PROTEIN"/>
    <property type="match status" value="1"/>
</dbReference>
<dbReference type="Pfam" id="PF13426">
    <property type="entry name" value="PAS_9"/>
    <property type="match status" value="1"/>
</dbReference>
<keyword evidence="6" id="KW-1185">Reference proteome</keyword>
<gene>
    <name evidence="5" type="ORF">MAIT1_00589</name>
</gene>
<evidence type="ECO:0000259" key="3">
    <source>
        <dbReference type="PROSITE" id="PS50110"/>
    </source>
</evidence>
<organism evidence="5 6">
    <name type="scientific">Magnetofaba australis IT-1</name>
    <dbReference type="NCBI Taxonomy" id="1434232"/>
    <lineage>
        <taxon>Bacteria</taxon>
        <taxon>Pseudomonadati</taxon>
        <taxon>Pseudomonadota</taxon>
        <taxon>Magnetococcia</taxon>
        <taxon>Magnetococcales</taxon>
        <taxon>Magnetococcaceae</taxon>
        <taxon>Magnetofaba</taxon>
    </lineage>
</organism>
<dbReference type="Proteomes" id="UP000194003">
    <property type="component" value="Unassembled WGS sequence"/>
</dbReference>
<keyword evidence="1 2" id="KW-0597">Phosphoprotein</keyword>
<feature type="domain" description="PAS" evidence="4">
    <location>
        <begin position="140"/>
        <end position="213"/>
    </location>
</feature>
<evidence type="ECO:0000256" key="1">
    <source>
        <dbReference type="ARBA" id="ARBA00022553"/>
    </source>
</evidence>
<dbReference type="PROSITE" id="PS50112">
    <property type="entry name" value="PAS"/>
    <property type="match status" value="3"/>
</dbReference>
<dbReference type="InterPro" id="IPR011006">
    <property type="entry name" value="CheY-like_superfamily"/>
</dbReference>